<accession>A0ABU3QKM1</accession>
<dbReference type="EMBL" id="JAWCTQ010000016">
    <property type="protein sequence ID" value="MDT9683309.1"/>
    <property type="molecule type" value="Genomic_DNA"/>
</dbReference>
<name>A0ABU3QKM1_9ACTN</name>
<keyword evidence="2" id="KW-1185">Reference proteome</keyword>
<gene>
    <name evidence="1" type="ORF">RND61_14685</name>
</gene>
<organism evidence="1 2">
    <name type="scientific">Streptomyces tamarix</name>
    <dbReference type="NCBI Taxonomy" id="3078565"/>
    <lineage>
        <taxon>Bacteria</taxon>
        <taxon>Bacillati</taxon>
        <taxon>Actinomycetota</taxon>
        <taxon>Actinomycetes</taxon>
        <taxon>Kitasatosporales</taxon>
        <taxon>Streptomycetaceae</taxon>
        <taxon>Streptomyces</taxon>
    </lineage>
</organism>
<proteinExistence type="predicted"/>
<protein>
    <submittedName>
        <fullName evidence="1">Uncharacterized protein</fullName>
    </submittedName>
</protein>
<sequence length="100" mass="11414">MKRLGALMNSIDNLIALLYSLGVTDVNDESIALLTHENFYDEAQERTFFNNSVMQTINTLTGLQLDSIVIEDNFITIVFKDGKVMHKNVENLRSKKSKEF</sequence>
<evidence type="ECO:0000313" key="1">
    <source>
        <dbReference type="EMBL" id="MDT9683309.1"/>
    </source>
</evidence>
<comment type="caution">
    <text evidence="1">The sequence shown here is derived from an EMBL/GenBank/DDBJ whole genome shotgun (WGS) entry which is preliminary data.</text>
</comment>
<reference evidence="1 2" key="1">
    <citation type="submission" date="2023-09" db="EMBL/GenBank/DDBJ databases">
        <title>Streptomyces sp. nov.: A antagonism against Alternaria gaisen Producing Streptochlin, Isolated from Tamarix root soil.</title>
        <authorList>
            <person name="Chen Y."/>
        </authorList>
    </citation>
    <scope>NUCLEOTIDE SEQUENCE [LARGE SCALE GENOMIC DNA]</scope>
    <source>
        <strain evidence="1 2">TRM76323</strain>
    </source>
</reference>
<evidence type="ECO:0000313" key="2">
    <source>
        <dbReference type="Proteomes" id="UP001250181"/>
    </source>
</evidence>
<dbReference type="RefSeq" id="WP_315878383.1">
    <property type="nucleotide sequence ID" value="NZ_JAWCTQ010000016.1"/>
</dbReference>
<dbReference type="Proteomes" id="UP001250181">
    <property type="component" value="Unassembled WGS sequence"/>
</dbReference>